<dbReference type="Proteomes" id="UP000557426">
    <property type="component" value="Unassembled WGS sequence"/>
</dbReference>
<feature type="non-terminal residue" evidence="2">
    <location>
        <position position="147"/>
    </location>
</feature>
<keyword evidence="3" id="KW-1185">Reference proteome</keyword>
<dbReference type="GO" id="GO:0005516">
    <property type="term" value="F:calmodulin binding"/>
    <property type="evidence" value="ECO:0007669"/>
    <property type="project" value="InterPro"/>
</dbReference>
<gene>
    <name evidence="2" type="primary">Camk2d_1</name>
    <name evidence="2" type="ORF">ZAPATR_R13288</name>
</gene>
<dbReference type="InterPro" id="IPR032710">
    <property type="entry name" value="NTF2-like_dom_sf"/>
</dbReference>
<organism evidence="2 3">
    <name type="scientific">Zapornia atra</name>
    <name type="common">Henderson crake</name>
    <dbReference type="NCBI Taxonomy" id="2585822"/>
    <lineage>
        <taxon>Eukaryota</taxon>
        <taxon>Metazoa</taxon>
        <taxon>Chordata</taxon>
        <taxon>Craniata</taxon>
        <taxon>Vertebrata</taxon>
        <taxon>Euteleostomi</taxon>
        <taxon>Archelosauria</taxon>
        <taxon>Archosauria</taxon>
        <taxon>Dinosauria</taxon>
        <taxon>Saurischia</taxon>
        <taxon>Theropoda</taxon>
        <taxon>Coelurosauria</taxon>
        <taxon>Aves</taxon>
        <taxon>Neognathae</taxon>
        <taxon>Neoaves</taxon>
        <taxon>Gruiformes</taxon>
        <taxon>Rallidae</taxon>
        <taxon>Zapornia</taxon>
    </lineage>
</organism>
<dbReference type="Pfam" id="PF08332">
    <property type="entry name" value="CaMKII_AD"/>
    <property type="match status" value="1"/>
</dbReference>
<dbReference type="EMBL" id="VZTU01036250">
    <property type="protein sequence ID" value="NXT86155.1"/>
    <property type="molecule type" value="Genomic_DNA"/>
</dbReference>
<name>A0A7L3G2H4_9GRUI</name>
<reference evidence="2 3" key="1">
    <citation type="submission" date="2019-09" db="EMBL/GenBank/DDBJ databases">
        <title>Bird 10,000 Genomes (B10K) Project - Family phase.</title>
        <authorList>
            <person name="Zhang G."/>
        </authorList>
    </citation>
    <scope>NUCLEOTIDE SEQUENCE [LARGE SCALE GENOMIC DNA]</scope>
    <source>
        <strain evidence="2">B10K-DU-011-47</strain>
        <tissue evidence="2">Mixed tissue sample</tissue>
    </source>
</reference>
<protein>
    <submittedName>
        <fullName evidence="2">KCC2D kinase</fullName>
    </submittedName>
</protein>
<dbReference type="FunFam" id="3.10.450.50:FF:000009">
    <property type="entry name" value="Calcium/calmodulin-dependent protein kinase type II"/>
    <property type="match status" value="1"/>
</dbReference>
<dbReference type="AlphaFoldDB" id="A0A7L3G2H4"/>
<dbReference type="InterPro" id="IPR013543">
    <property type="entry name" value="Ca/CaM-dep_prot_kinase-assoc"/>
</dbReference>
<keyword evidence="2" id="KW-0808">Transferase</keyword>
<accession>A0A7L3G2H4</accession>
<dbReference type="Gene3D" id="3.10.450.50">
    <property type="match status" value="1"/>
</dbReference>
<feature type="non-terminal residue" evidence="2">
    <location>
        <position position="1"/>
    </location>
</feature>
<comment type="caution">
    <text evidence="2">The sequence shown here is derived from an EMBL/GenBank/DDBJ whole genome shotgun (WGS) entry which is preliminary data.</text>
</comment>
<evidence type="ECO:0000313" key="2">
    <source>
        <dbReference type="EMBL" id="NXT86155.1"/>
    </source>
</evidence>
<dbReference type="SUPFAM" id="SSF54427">
    <property type="entry name" value="NTF2-like"/>
    <property type="match status" value="1"/>
</dbReference>
<dbReference type="GO" id="GO:0004683">
    <property type="term" value="F:calcium/calmodulin-dependent protein kinase activity"/>
    <property type="evidence" value="ECO:0007669"/>
    <property type="project" value="InterPro"/>
</dbReference>
<keyword evidence="2" id="KW-0418">Kinase</keyword>
<evidence type="ECO:0000313" key="3">
    <source>
        <dbReference type="Proteomes" id="UP000557426"/>
    </source>
</evidence>
<evidence type="ECO:0000259" key="1">
    <source>
        <dbReference type="Pfam" id="PF08332"/>
    </source>
</evidence>
<sequence>ARKQEIIKVTEQLIEAINNGDFEAYTKICDPGLTSFEPEALGNLVEGMDFHRFYFENGKYSFFILVNLHLFLVTVNKPIHTIILNPHVHLVGDDAACIAYIRLTQYMDGSGMPKTMQSEETRVWHRRDGKWQNVHFHRSGSPTVPIK</sequence>
<proteinExistence type="predicted"/>
<feature type="domain" description="Calcium/calmodulin-dependent protein kinase II association-domain" evidence="1">
    <location>
        <begin position="2"/>
        <end position="142"/>
    </location>
</feature>